<dbReference type="STRING" id="7217.B3M3A0"/>
<dbReference type="GO" id="GO:0035189">
    <property type="term" value="C:Rb-E2F complex"/>
    <property type="evidence" value="ECO:0007669"/>
    <property type="project" value="EnsemblMetazoa"/>
</dbReference>
<dbReference type="InterPro" id="IPR024599">
    <property type="entry name" value="RB_N"/>
</dbReference>
<evidence type="ECO:0000259" key="8">
    <source>
        <dbReference type="SMART" id="SM01367"/>
    </source>
</evidence>
<comment type="subcellular location">
    <subcellularLocation>
        <location evidence="1">Nucleus</location>
    </subcellularLocation>
</comment>
<dbReference type="AlphaFoldDB" id="B3M3A0"/>
<proteinExistence type="inferred from homology"/>
<dbReference type="SMART" id="SM01368">
    <property type="entry name" value="RB_A"/>
    <property type="match status" value="1"/>
</dbReference>
<protein>
    <recommendedName>
        <fullName evidence="12">Retinoblastoma family protein</fullName>
    </recommendedName>
</protein>
<dbReference type="Gene3D" id="1.10.472.140">
    <property type="match status" value="1"/>
</dbReference>
<dbReference type="Pfam" id="PF01858">
    <property type="entry name" value="RB_A"/>
    <property type="match status" value="1"/>
</dbReference>
<dbReference type="FunCoup" id="B3M3A0">
    <property type="interactions" value="541"/>
</dbReference>
<gene>
    <name evidence="10" type="primary">Dana\GF18553</name>
    <name evidence="10" type="synonym">dana_GLEANR_19810</name>
    <name evidence="10" type="ORF">GF18553</name>
</gene>
<comment type="similarity">
    <text evidence="2">Belongs to the retinoblastoma protein (RB) family.</text>
</comment>
<dbReference type="SMART" id="SM01367">
    <property type="entry name" value="DUF3452"/>
    <property type="match status" value="1"/>
</dbReference>
<dbReference type="InParanoid" id="B3M3A0"/>
<dbReference type="Pfam" id="PF11934">
    <property type="entry name" value="DUF3452"/>
    <property type="match status" value="1"/>
</dbReference>
<dbReference type="Proteomes" id="UP000007801">
    <property type="component" value="Unassembled WGS sequence"/>
</dbReference>
<keyword evidence="11" id="KW-1185">Reference proteome</keyword>
<dbReference type="CDD" id="cd20548">
    <property type="entry name" value="CYCLIN_RB-like"/>
    <property type="match status" value="1"/>
</dbReference>
<dbReference type="GO" id="GO:0031523">
    <property type="term" value="C:Myb complex"/>
    <property type="evidence" value="ECO:0007669"/>
    <property type="project" value="EnsemblMetazoa"/>
</dbReference>
<feature type="domain" description="Retinoblastoma-associated protein A-box" evidence="9">
    <location>
        <begin position="357"/>
        <end position="546"/>
    </location>
</feature>
<dbReference type="InterPro" id="IPR002719">
    <property type="entry name" value="RB_B"/>
</dbReference>
<keyword evidence="3" id="KW-0678">Repressor</keyword>
<keyword evidence="6" id="KW-0539">Nucleus</keyword>
<sequence>MNICEVDAQPDALLQRYYASCELLELDPKIQISAMATYRRFDADGSLAGSGGDDMAQEWLCCSVYSELQRVKIREMREESKRGAPIDPSDQIKSSCWNLSLTRLLRSFKVNVSQFLRRMEHWNWLAQNEGTLQLEVEELQRRLGITLTLRKHYKHIFEKLFVQPAEDADSEAVALYMSLYEFGWLLFLVIRNELPGFATSSLVSGCQVLVCSMDLLYVNVLEVSRSEVIRRDFAGVPPKWDSEDFDSTLLTKYSALEAIVDLIPQLPAKGVTQMKKAFFHKALMVLFMDHILLGNNIHMREIVKEGMLDVNLGTLNRKYDTHVADISEMDERVLLCFQELKEKPKDPKSVTLSISTTSTTFSTSKHKKLLSQSLPLKLAPNIVERLQDDGKSVIKHLEQTLKSMGQKFSAAAKDYITAQEADERFRLASGLYYKLIDKIVTSEIALKPWLKISKLIKQPTLNETLLACCLEVALHVHHEDVDGLKFPFILDCYSLEAYDFQKILEVVVRHDQGLLGRELVKHLHALEEECLGSLIFRKNSQLWRSFGKALHLPGYQDVQAEGKENASTGAEICLRKFYELAKRRLFVLCQSIGLVDNFARIWHLAEHSFTTKGGQLLRQRSVDQLLLCAIHLHARLEELRLTFSAIIQHYRRQPHARSSVYRAVAMNDGQTGDIIRFYNRIYVRTMGTFGRLLHCQEPLGNKLKKDPNVLLEASPIEARVGRNICVSSPSPPNVCVRESCSAITLQIDRESSPVSEEAPNLKRTLSNKELGVIKRPNILRRRTCFQ</sequence>
<evidence type="ECO:0000256" key="3">
    <source>
        <dbReference type="ARBA" id="ARBA00022491"/>
    </source>
</evidence>
<dbReference type="Gene3D" id="1.10.472.10">
    <property type="entry name" value="Cyclin-like"/>
    <property type="match status" value="2"/>
</dbReference>
<dbReference type="PANTHER" id="PTHR13742:SF17">
    <property type="entry name" value="RE32990P-RELATED"/>
    <property type="match status" value="1"/>
</dbReference>
<accession>B3M3A0</accession>
<name>B3M3A0_DROAN</name>
<organism evidence="10 11">
    <name type="scientific">Drosophila ananassae</name>
    <name type="common">Fruit fly</name>
    <dbReference type="NCBI Taxonomy" id="7217"/>
    <lineage>
        <taxon>Eukaryota</taxon>
        <taxon>Metazoa</taxon>
        <taxon>Ecdysozoa</taxon>
        <taxon>Arthropoda</taxon>
        <taxon>Hexapoda</taxon>
        <taxon>Insecta</taxon>
        <taxon>Pterygota</taxon>
        <taxon>Neoptera</taxon>
        <taxon>Endopterygota</taxon>
        <taxon>Diptera</taxon>
        <taxon>Brachycera</taxon>
        <taxon>Muscomorpha</taxon>
        <taxon>Ephydroidea</taxon>
        <taxon>Drosophilidae</taxon>
        <taxon>Drosophila</taxon>
        <taxon>Sophophora</taxon>
    </lineage>
</organism>
<evidence type="ECO:0000313" key="10">
    <source>
        <dbReference type="EMBL" id="EDV43561.1"/>
    </source>
</evidence>
<dbReference type="KEGG" id="dan:6501326"/>
<dbReference type="GO" id="GO:0000977">
    <property type="term" value="F:RNA polymerase II transcription regulatory region sequence-specific DNA binding"/>
    <property type="evidence" value="ECO:0007669"/>
    <property type="project" value="TreeGrafter"/>
</dbReference>
<evidence type="ECO:0000259" key="9">
    <source>
        <dbReference type="SMART" id="SM01368"/>
    </source>
</evidence>
<dbReference type="GO" id="GO:2000134">
    <property type="term" value="P:negative regulation of G1/S transition of mitotic cell cycle"/>
    <property type="evidence" value="ECO:0007669"/>
    <property type="project" value="EnsemblMetazoa"/>
</dbReference>
<dbReference type="EMBL" id="CH902617">
    <property type="protein sequence ID" value="EDV43561.1"/>
    <property type="molecule type" value="Genomic_DNA"/>
</dbReference>
<evidence type="ECO:0000256" key="4">
    <source>
        <dbReference type="ARBA" id="ARBA00023015"/>
    </source>
</evidence>
<dbReference type="eggNOG" id="KOG1010">
    <property type="taxonomic scope" value="Eukaryota"/>
</dbReference>
<dbReference type="CTD" id="41941"/>
<evidence type="ECO:0000256" key="1">
    <source>
        <dbReference type="ARBA" id="ARBA00004123"/>
    </source>
</evidence>
<dbReference type="GO" id="GO:0030154">
    <property type="term" value="P:cell differentiation"/>
    <property type="evidence" value="ECO:0007669"/>
    <property type="project" value="TreeGrafter"/>
</dbReference>
<dbReference type="GO" id="GO:0000122">
    <property type="term" value="P:negative regulation of transcription by RNA polymerase II"/>
    <property type="evidence" value="ECO:0007669"/>
    <property type="project" value="EnsemblMetazoa"/>
</dbReference>
<dbReference type="Pfam" id="PF01857">
    <property type="entry name" value="RB_B"/>
    <property type="match status" value="1"/>
</dbReference>
<dbReference type="OrthoDB" id="844594at2759"/>
<dbReference type="GO" id="GO:0000785">
    <property type="term" value="C:chromatin"/>
    <property type="evidence" value="ECO:0007669"/>
    <property type="project" value="TreeGrafter"/>
</dbReference>
<feature type="domain" description="Retinoblastoma-associated protein N-terminal" evidence="8">
    <location>
        <begin position="82"/>
        <end position="219"/>
    </location>
</feature>
<evidence type="ECO:0008006" key="12">
    <source>
        <dbReference type="Google" id="ProtNLM"/>
    </source>
</evidence>
<dbReference type="OMA" id="LKRMEHW"/>
<dbReference type="GO" id="GO:0003714">
    <property type="term" value="F:transcription corepressor activity"/>
    <property type="evidence" value="ECO:0007669"/>
    <property type="project" value="EnsemblMetazoa"/>
</dbReference>
<reference evidence="10 11" key="1">
    <citation type="journal article" date="2007" name="Nature">
        <title>Evolution of genes and genomes on the Drosophila phylogeny.</title>
        <authorList>
            <consortium name="Drosophila 12 Genomes Consortium"/>
            <person name="Clark A.G."/>
            <person name="Eisen M.B."/>
            <person name="Smith D.R."/>
            <person name="Bergman C.M."/>
            <person name="Oliver B."/>
            <person name="Markow T.A."/>
            <person name="Kaufman T.C."/>
            <person name="Kellis M."/>
            <person name="Gelbart W."/>
            <person name="Iyer V.N."/>
            <person name="Pollard D.A."/>
            <person name="Sackton T.B."/>
            <person name="Larracuente A.M."/>
            <person name="Singh N.D."/>
            <person name="Abad J.P."/>
            <person name="Abt D.N."/>
            <person name="Adryan B."/>
            <person name="Aguade M."/>
            <person name="Akashi H."/>
            <person name="Anderson W.W."/>
            <person name="Aquadro C.F."/>
            <person name="Ardell D.H."/>
            <person name="Arguello R."/>
            <person name="Artieri C.G."/>
            <person name="Barbash D.A."/>
            <person name="Barker D."/>
            <person name="Barsanti P."/>
            <person name="Batterham P."/>
            <person name="Batzoglou S."/>
            <person name="Begun D."/>
            <person name="Bhutkar A."/>
            <person name="Blanco E."/>
            <person name="Bosak S.A."/>
            <person name="Bradley R.K."/>
            <person name="Brand A.D."/>
            <person name="Brent M.R."/>
            <person name="Brooks A.N."/>
            <person name="Brown R.H."/>
            <person name="Butlin R.K."/>
            <person name="Caggese C."/>
            <person name="Calvi B.R."/>
            <person name="Bernardo de Carvalho A."/>
            <person name="Caspi A."/>
            <person name="Castrezana S."/>
            <person name="Celniker S.E."/>
            <person name="Chang J.L."/>
            <person name="Chapple C."/>
            <person name="Chatterji S."/>
            <person name="Chinwalla A."/>
            <person name="Civetta A."/>
            <person name="Clifton S.W."/>
            <person name="Comeron J.M."/>
            <person name="Costello J.C."/>
            <person name="Coyne J.A."/>
            <person name="Daub J."/>
            <person name="David R.G."/>
            <person name="Delcher A.L."/>
            <person name="Delehaunty K."/>
            <person name="Do C.B."/>
            <person name="Ebling H."/>
            <person name="Edwards K."/>
            <person name="Eickbush T."/>
            <person name="Evans J.D."/>
            <person name="Filipski A."/>
            <person name="Findeiss S."/>
            <person name="Freyhult E."/>
            <person name="Fulton L."/>
            <person name="Fulton R."/>
            <person name="Garcia A.C."/>
            <person name="Gardiner A."/>
            <person name="Garfield D.A."/>
            <person name="Garvin B.E."/>
            <person name="Gibson G."/>
            <person name="Gilbert D."/>
            <person name="Gnerre S."/>
            <person name="Godfrey J."/>
            <person name="Good R."/>
            <person name="Gotea V."/>
            <person name="Gravely B."/>
            <person name="Greenberg A.J."/>
            <person name="Griffiths-Jones S."/>
            <person name="Gross S."/>
            <person name="Guigo R."/>
            <person name="Gustafson E.A."/>
            <person name="Haerty W."/>
            <person name="Hahn M.W."/>
            <person name="Halligan D.L."/>
            <person name="Halpern A.L."/>
            <person name="Halter G.M."/>
            <person name="Han M.V."/>
            <person name="Heger A."/>
            <person name="Hillier L."/>
            <person name="Hinrichs A.S."/>
            <person name="Holmes I."/>
            <person name="Hoskins R.A."/>
            <person name="Hubisz M.J."/>
            <person name="Hultmark D."/>
            <person name="Huntley M.A."/>
            <person name="Jaffe D.B."/>
            <person name="Jagadeeshan S."/>
            <person name="Jeck W.R."/>
            <person name="Johnson J."/>
            <person name="Jones C.D."/>
            <person name="Jordan W.C."/>
            <person name="Karpen G.H."/>
            <person name="Kataoka E."/>
            <person name="Keightley P.D."/>
            <person name="Kheradpour P."/>
            <person name="Kirkness E.F."/>
            <person name="Koerich L.B."/>
            <person name="Kristiansen K."/>
            <person name="Kudrna D."/>
            <person name="Kulathinal R.J."/>
            <person name="Kumar S."/>
            <person name="Kwok R."/>
            <person name="Lander E."/>
            <person name="Langley C.H."/>
            <person name="Lapoint R."/>
            <person name="Lazzaro B.P."/>
            <person name="Lee S.J."/>
            <person name="Levesque L."/>
            <person name="Li R."/>
            <person name="Lin C.F."/>
            <person name="Lin M.F."/>
            <person name="Lindblad-Toh K."/>
            <person name="Llopart A."/>
            <person name="Long M."/>
            <person name="Low L."/>
            <person name="Lozovsky E."/>
            <person name="Lu J."/>
            <person name="Luo M."/>
            <person name="Machado C.A."/>
            <person name="Makalowski W."/>
            <person name="Marzo M."/>
            <person name="Matsuda M."/>
            <person name="Matzkin L."/>
            <person name="McAllister B."/>
            <person name="McBride C.S."/>
            <person name="McKernan B."/>
            <person name="McKernan K."/>
            <person name="Mendez-Lago M."/>
            <person name="Minx P."/>
            <person name="Mollenhauer M.U."/>
            <person name="Montooth K."/>
            <person name="Mount S.M."/>
            <person name="Mu X."/>
            <person name="Myers E."/>
            <person name="Negre B."/>
            <person name="Newfeld S."/>
            <person name="Nielsen R."/>
            <person name="Noor M.A."/>
            <person name="O'Grady P."/>
            <person name="Pachter L."/>
            <person name="Papaceit M."/>
            <person name="Parisi M.J."/>
            <person name="Parisi M."/>
            <person name="Parts L."/>
            <person name="Pedersen J.S."/>
            <person name="Pesole G."/>
            <person name="Phillippy A.M."/>
            <person name="Ponting C.P."/>
            <person name="Pop M."/>
            <person name="Porcelli D."/>
            <person name="Powell J.R."/>
            <person name="Prohaska S."/>
            <person name="Pruitt K."/>
            <person name="Puig M."/>
            <person name="Quesneville H."/>
            <person name="Ram K.R."/>
            <person name="Rand D."/>
            <person name="Rasmussen M.D."/>
            <person name="Reed L.K."/>
            <person name="Reenan R."/>
            <person name="Reily A."/>
            <person name="Remington K.A."/>
            <person name="Rieger T.T."/>
            <person name="Ritchie M.G."/>
            <person name="Robin C."/>
            <person name="Rogers Y.H."/>
            <person name="Rohde C."/>
            <person name="Rozas J."/>
            <person name="Rubenfield M.J."/>
            <person name="Ruiz A."/>
            <person name="Russo S."/>
            <person name="Salzberg S.L."/>
            <person name="Sanchez-Gracia A."/>
            <person name="Saranga D.J."/>
            <person name="Sato H."/>
            <person name="Schaeffer S.W."/>
            <person name="Schatz M.C."/>
            <person name="Schlenke T."/>
            <person name="Schwartz R."/>
            <person name="Segarra C."/>
            <person name="Singh R.S."/>
            <person name="Sirot L."/>
            <person name="Sirota M."/>
            <person name="Sisneros N.B."/>
            <person name="Smith C.D."/>
            <person name="Smith T.F."/>
            <person name="Spieth J."/>
            <person name="Stage D.E."/>
            <person name="Stark A."/>
            <person name="Stephan W."/>
            <person name="Strausberg R.L."/>
            <person name="Strempel S."/>
            <person name="Sturgill D."/>
            <person name="Sutton G."/>
            <person name="Sutton G.G."/>
            <person name="Tao W."/>
            <person name="Teichmann S."/>
            <person name="Tobari Y.N."/>
            <person name="Tomimura Y."/>
            <person name="Tsolas J.M."/>
            <person name="Valente V.L."/>
            <person name="Venter E."/>
            <person name="Venter J.C."/>
            <person name="Vicario S."/>
            <person name="Vieira F.G."/>
            <person name="Vilella A.J."/>
            <person name="Villasante A."/>
            <person name="Walenz B."/>
            <person name="Wang J."/>
            <person name="Wasserman M."/>
            <person name="Watts T."/>
            <person name="Wilson D."/>
            <person name="Wilson R.K."/>
            <person name="Wing R.A."/>
            <person name="Wolfner M.F."/>
            <person name="Wong A."/>
            <person name="Wong G.K."/>
            <person name="Wu C.I."/>
            <person name="Wu G."/>
            <person name="Yamamoto D."/>
            <person name="Yang H.P."/>
            <person name="Yang S.P."/>
            <person name="Yorke J.A."/>
            <person name="Yoshida K."/>
            <person name="Zdobnov E."/>
            <person name="Zhang P."/>
            <person name="Zhang Y."/>
            <person name="Zimin A.V."/>
            <person name="Baldwin J."/>
            <person name="Abdouelleil A."/>
            <person name="Abdulkadir J."/>
            <person name="Abebe A."/>
            <person name="Abera B."/>
            <person name="Abreu J."/>
            <person name="Acer S.C."/>
            <person name="Aftuck L."/>
            <person name="Alexander A."/>
            <person name="An P."/>
            <person name="Anderson E."/>
            <person name="Anderson S."/>
            <person name="Arachi H."/>
            <person name="Azer M."/>
            <person name="Bachantsang P."/>
            <person name="Barry A."/>
            <person name="Bayul T."/>
            <person name="Berlin A."/>
            <person name="Bessette D."/>
            <person name="Bloom T."/>
            <person name="Blye J."/>
            <person name="Boguslavskiy L."/>
            <person name="Bonnet C."/>
            <person name="Boukhgalter B."/>
            <person name="Bourzgui I."/>
            <person name="Brown A."/>
            <person name="Cahill P."/>
            <person name="Channer S."/>
            <person name="Cheshatsang Y."/>
            <person name="Chuda L."/>
            <person name="Citroen M."/>
            <person name="Collymore A."/>
            <person name="Cooke P."/>
            <person name="Costello M."/>
            <person name="D'Aco K."/>
            <person name="Daza R."/>
            <person name="De Haan G."/>
            <person name="DeGray S."/>
            <person name="DeMaso C."/>
            <person name="Dhargay N."/>
            <person name="Dooley K."/>
            <person name="Dooley E."/>
            <person name="Doricent M."/>
            <person name="Dorje P."/>
            <person name="Dorjee K."/>
            <person name="Dupes A."/>
            <person name="Elong R."/>
            <person name="Falk J."/>
            <person name="Farina A."/>
            <person name="Faro S."/>
            <person name="Ferguson D."/>
            <person name="Fisher S."/>
            <person name="Foley C.D."/>
            <person name="Franke A."/>
            <person name="Friedrich D."/>
            <person name="Gadbois L."/>
            <person name="Gearin G."/>
            <person name="Gearin C.R."/>
            <person name="Giannoukos G."/>
            <person name="Goode T."/>
            <person name="Graham J."/>
            <person name="Grandbois E."/>
            <person name="Grewal S."/>
            <person name="Gyaltsen K."/>
            <person name="Hafez N."/>
            <person name="Hagos B."/>
            <person name="Hall J."/>
            <person name="Henson C."/>
            <person name="Hollinger A."/>
            <person name="Honan T."/>
            <person name="Huard M.D."/>
            <person name="Hughes L."/>
            <person name="Hurhula B."/>
            <person name="Husby M.E."/>
            <person name="Kamat A."/>
            <person name="Kanga B."/>
            <person name="Kashin S."/>
            <person name="Khazanovich D."/>
            <person name="Kisner P."/>
            <person name="Lance K."/>
            <person name="Lara M."/>
            <person name="Lee W."/>
            <person name="Lennon N."/>
            <person name="Letendre F."/>
            <person name="LeVine R."/>
            <person name="Lipovsky A."/>
            <person name="Liu X."/>
            <person name="Liu J."/>
            <person name="Liu S."/>
            <person name="Lokyitsang T."/>
            <person name="Lokyitsang Y."/>
            <person name="Lubonja R."/>
            <person name="Lui A."/>
            <person name="MacDonald P."/>
            <person name="Magnisalis V."/>
            <person name="Maru K."/>
            <person name="Matthews C."/>
            <person name="McCusker W."/>
            <person name="McDonough S."/>
            <person name="Mehta T."/>
            <person name="Meldrim J."/>
            <person name="Meneus L."/>
            <person name="Mihai O."/>
            <person name="Mihalev A."/>
            <person name="Mihova T."/>
            <person name="Mittelman R."/>
            <person name="Mlenga V."/>
            <person name="Montmayeur A."/>
            <person name="Mulrain L."/>
            <person name="Navidi A."/>
            <person name="Naylor J."/>
            <person name="Negash T."/>
            <person name="Nguyen T."/>
            <person name="Nguyen N."/>
            <person name="Nicol R."/>
            <person name="Norbu C."/>
            <person name="Norbu N."/>
            <person name="Novod N."/>
            <person name="O'Neill B."/>
            <person name="Osman S."/>
            <person name="Markiewicz E."/>
            <person name="Oyono O.L."/>
            <person name="Patti C."/>
            <person name="Phunkhang P."/>
            <person name="Pierre F."/>
            <person name="Priest M."/>
            <person name="Raghuraman S."/>
            <person name="Rege F."/>
            <person name="Reyes R."/>
            <person name="Rise C."/>
            <person name="Rogov P."/>
            <person name="Ross K."/>
            <person name="Ryan E."/>
            <person name="Settipalli S."/>
            <person name="Shea T."/>
            <person name="Sherpa N."/>
            <person name="Shi L."/>
            <person name="Shih D."/>
            <person name="Sparrow T."/>
            <person name="Spaulding J."/>
            <person name="Stalker J."/>
            <person name="Stange-Thomann N."/>
            <person name="Stavropoulos S."/>
            <person name="Stone C."/>
            <person name="Strader C."/>
            <person name="Tesfaye S."/>
            <person name="Thomson T."/>
            <person name="Thoulutsang Y."/>
            <person name="Thoulutsang D."/>
            <person name="Topham K."/>
            <person name="Topping I."/>
            <person name="Tsamla T."/>
            <person name="Vassiliev H."/>
            <person name="Vo A."/>
            <person name="Wangchuk T."/>
            <person name="Wangdi T."/>
            <person name="Weiand M."/>
            <person name="Wilkinson J."/>
            <person name="Wilson A."/>
            <person name="Yadav S."/>
            <person name="Young G."/>
            <person name="Yu Q."/>
            <person name="Zembek L."/>
            <person name="Zhong D."/>
            <person name="Zimmer A."/>
            <person name="Zwirko Z."/>
            <person name="Jaffe D.B."/>
            <person name="Alvarez P."/>
            <person name="Brockman W."/>
            <person name="Butler J."/>
            <person name="Chin C."/>
            <person name="Gnerre S."/>
            <person name="Grabherr M."/>
            <person name="Kleber M."/>
            <person name="Mauceli E."/>
            <person name="MacCallum I."/>
        </authorList>
    </citation>
    <scope>NUCLEOTIDE SEQUENCE [LARGE SCALE GENOMIC DNA]</scope>
    <source>
        <strain evidence="11">Tucson 14024-0371.13</strain>
    </source>
</reference>
<keyword evidence="5" id="KW-0804">Transcription</keyword>
<keyword evidence="7" id="KW-0131">Cell cycle</keyword>
<dbReference type="HOGENOM" id="CLU_008943_1_0_1"/>
<dbReference type="InterPro" id="IPR002720">
    <property type="entry name" value="RB_A"/>
</dbReference>
<evidence type="ECO:0000256" key="2">
    <source>
        <dbReference type="ARBA" id="ARBA00009475"/>
    </source>
</evidence>
<dbReference type="GeneID" id="6501326"/>
<keyword evidence="4" id="KW-0805">Transcription regulation</keyword>
<dbReference type="InterPro" id="IPR028309">
    <property type="entry name" value="RB_fam"/>
</dbReference>
<evidence type="ECO:0000256" key="7">
    <source>
        <dbReference type="ARBA" id="ARBA00023306"/>
    </source>
</evidence>
<dbReference type="InterPro" id="IPR036915">
    <property type="entry name" value="Cyclin-like_sf"/>
</dbReference>
<evidence type="ECO:0000256" key="6">
    <source>
        <dbReference type="ARBA" id="ARBA00023242"/>
    </source>
</evidence>
<dbReference type="GO" id="GO:0070176">
    <property type="term" value="C:DRM complex"/>
    <property type="evidence" value="ECO:0007669"/>
    <property type="project" value="EnsemblMetazoa"/>
</dbReference>
<dbReference type="SUPFAM" id="SSF47954">
    <property type="entry name" value="Cyclin-like"/>
    <property type="match status" value="2"/>
</dbReference>
<dbReference type="PANTHER" id="PTHR13742">
    <property type="entry name" value="RETINOBLASTOMA-ASSOCIATED PROTEIN RB -RELATED"/>
    <property type="match status" value="1"/>
</dbReference>
<evidence type="ECO:0000313" key="11">
    <source>
        <dbReference type="Proteomes" id="UP000007801"/>
    </source>
</evidence>
<dbReference type="PhylomeDB" id="B3M3A0"/>
<evidence type="ECO:0000256" key="5">
    <source>
        <dbReference type="ARBA" id="ARBA00023163"/>
    </source>
</evidence>